<dbReference type="Pfam" id="PF13577">
    <property type="entry name" value="SnoaL_4"/>
    <property type="match status" value="1"/>
</dbReference>
<dbReference type="Gene3D" id="3.10.450.50">
    <property type="match status" value="1"/>
</dbReference>
<feature type="domain" description="SnoaL-like" evidence="1">
    <location>
        <begin position="10"/>
        <end position="138"/>
    </location>
</feature>
<accession>A0A1J4QGJ5</accession>
<dbReference type="STRING" id="1414654.BFR47_12350"/>
<dbReference type="CDD" id="cd00531">
    <property type="entry name" value="NTF2_like"/>
    <property type="match status" value="1"/>
</dbReference>
<dbReference type="OrthoDB" id="4571298at2"/>
<proteinExistence type="predicted"/>
<keyword evidence="3" id="KW-1185">Reference proteome</keyword>
<dbReference type="EMBL" id="MDKE01000013">
    <property type="protein sequence ID" value="OIN11133.1"/>
    <property type="molecule type" value="Genomic_DNA"/>
</dbReference>
<dbReference type="InterPro" id="IPR037401">
    <property type="entry name" value="SnoaL-like"/>
</dbReference>
<reference evidence="2 3" key="1">
    <citation type="submission" date="2016-07" db="EMBL/GenBank/DDBJ databases">
        <title>Draft Genome Sequence of Oceanisphaera psychrotolerans, isolated from coastal sediment samples.</title>
        <authorList>
            <person name="Zhuo S."/>
            <person name="Ruan Z."/>
        </authorList>
    </citation>
    <scope>NUCLEOTIDE SEQUENCE [LARGE SCALE GENOMIC DNA]</scope>
    <source>
        <strain evidence="2 3">LAM-WHM-ZC</strain>
    </source>
</reference>
<dbReference type="InterPro" id="IPR032710">
    <property type="entry name" value="NTF2-like_dom_sf"/>
</dbReference>
<organism evidence="2 3">
    <name type="scientific">Oceanisphaera psychrotolerans</name>
    <dbReference type="NCBI Taxonomy" id="1414654"/>
    <lineage>
        <taxon>Bacteria</taxon>
        <taxon>Pseudomonadati</taxon>
        <taxon>Pseudomonadota</taxon>
        <taxon>Gammaproteobacteria</taxon>
        <taxon>Aeromonadales</taxon>
        <taxon>Aeromonadaceae</taxon>
        <taxon>Oceanisphaera</taxon>
    </lineage>
</organism>
<evidence type="ECO:0000313" key="2">
    <source>
        <dbReference type="EMBL" id="OIN11133.1"/>
    </source>
</evidence>
<comment type="caution">
    <text evidence="2">The sequence shown here is derived from an EMBL/GenBank/DDBJ whole genome shotgun (WGS) entry which is preliminary data.</text>
</comment>
<dbReference type="SUPFAM" id="SSF54427">
    <property type="entry name" value="NTF2-like"/>
    <property type="match status" value="1"/>
</dbReference>
<evidence type="ECO:0000259" key="1">
    <source>
        <dbReference type="Pfam" id="PF13577"/>
    </source>
</evidence>
<gene>
    <name evidence="2" type="ORF">BFR47_12350</name>
</gene>
<protein>
    <recommendedName>
        <fullName evidence="1">SnoaL-like domain-containing protein</fullName>
    </recommendedName>
</protein>
<dbReference type="RefSeq" id="WP_071472313.1">
    <property type="nucleotide sequence ID" value="NZ_MDKE01000013.1"/>
</dbReference>
<dbReference type="AlphaFoldDB" id="A0A1J4QGJ5"/>
<name>A0A1J4QGJ5_9GAMM</name>
<dbReference type="Proteomes" id="UP000243073">
    <property type="component" value="Unassembled WGS sequence"/>
</dbReference>
<evidence type="ECO:0000313" key="3">
    <source>
        <dbReference type="Proteomes" id="UP000243073"/>
    </source>
</evidence>
<sequence length="147" mass="17033">MALTLEQRIQKLEDLEEIRTLQANYGQSVDKGWNGKEMDTDKVPELFSEDATWENPKMNIHLNGHQQITEFFTAMNANNSFFMHSFTNPRIEVDGDSAKAKWVLFSPMKPNSHLVCMLADYDMEYVRTAEGWRIQSLRLNVAEFLGQ</sequence>